<protein>
    <submittedName>
        <fullName evidence="3">Ribonuclease H-like superfamily</fullName>
    </submittedName>
</protein>
<dbReference type="PANTHER" id="PTHR24414">
    <property type="entry name" value="F-BOX/KELCH-REPEAT PROTEIN SKIP4"/>
    <property type="match status" value="1"/>
</dbReference>
<evidence type="ECO:0000259" key="2">
    <source>
        <dbReference type="SMART" id="SM00256"/>
    </source>
</evidence>
<evidence type="ECO:0000256" key="1">
    <source>
        <dbReference type="SAM" id="MobiDB-lite"/>
    </source>
</evidence>
<dbReference type="GO" id="GO:0003676">
    <property type="term" value="F:nucleic acid binding"/>
    <property type="evidence" value="ECO:0007669"/>
    <property type="project" value="InterPro"/>
</dbReference>
<keyword evidence="4" id="KW-1185">Reference proteome</keyword>
<dbReference type="Pfam" id="PF00646">
    <property type="entry name" value="F-box"/>
    <property type="match status" value="1"/>
</dbReference>
<dbReference type="InterPro" id="IPR057499">
    <property type="entry name" value="Kelch_FKB95"/>
</dbReference>
<name>A0A8T1ZVF9_ARASU</name>
<dbReference type="InterPro" id="IPR026960">
    <property type="entry name" value="RVT-Znf"/>
</dbReference>
<dbReference type="Pfam" id="PF25210">
    <property type="entry name" value="Kelch_FKB95"/>
    <property type="match status" value="1"/>
</dbReference>
<feature type="region of interest" description="Disordered" evidence="1">
    <location>
        <begin position="780"/>
        <end position="800"/>
    </location>
</feature>
<feature type="domain" description="F-box" evidence="2">
    <location>
        <begin position="1207"/>
        <end position="1247"/>
    </location>
</feature>
<accession>A0A8T1ZVF9</accession>
<dbReference type="SMART" id="SM00256">
    <property type="entry name" value="FBOX"/>
    <property type="match status" value="1"/>
</dbReference>
<dbReference type="GO" id="GO:0004523">
    <property type="term" value="F:RNA-DNA hybrid ribonuclease activity"/>
    <property type="evidence" value="ECO:0007669"/>
    <property type="project" value="InterPro"/>
</dbReference>
<dbReference type="SMART" id="SM00612">
    <property type="entry name" value="Kelch"/>
    <property type="match status" value="2"/>
</dbReference>
<dbReference type="CDD" id="cd06222">
    <property type="entry name" value="RNase_H_like"/>
    <property type="match status" value="1"/>
</dbReference>
<dbReference type="InterPro" id="IPR006652">
    <property type="entry name" value="Kelch_1"/>
</dbReference>
<organism evidence="3 4">
    <name type="scientific">Arabidopsis suecica</name>
    <name type="common">Swedish thale-cress</name>
    <name type="synonym">Cardaminopsis suecica</name>
    <dbReference type="NCBI Taxonomy" id="45249"/>
    <lineage>
        <taxon>Eukaryota</taxon>
        <taxon>Viridiplantae</taxon>
        <taxon>Streptophyta</taxon>
        <taxon>Embryophyta</taxon>
        <taxon>Tracheophyta</taxon>
        <taxon>Spermatophyta</taxon>
        <taxon>Magnoliopsida</taxon>
        <taxon>eudicotyledons</taxon>
        <taxon>Gunneridae</taxon>
        <taxon>Pentapetalae</taxon>
        <taxon>rosids</taxon>
        <taxon>malvids</taxon>
        <taxon>Brassicales</taxon>
        <taxon>Brassicaceae</taxon>
        <taxon>Camelineae</taxon>
        <taxon>Arabidopsis</taxon>
    </lineage>
</organism>
<proteinExistence type="predicted"/>
<dbReference type="EMBL" id="JAEFBJ010000010">
    <property type="protein sequence ID" value="KAG7563829.1"/>
    <property type="molecule type" value="Genomic_DNA"/>
</dbReference>
<feature type="region of interest" description="Disordered" evidence="1">
    <location>
        <begin position="1091"/>
        <end position="1120"/>
    </location>
</feature>
<reference evidence="3 4" key="1">
    <citation type="submission" date="2020-12" db="EMBL/GenBank/DDBJ databases">
        <title>Concerted genomic and epigenomic changes stabilize Arabidopsis allopolyploids.</title>
        <authorList>
            <person name="Chen Z."/>
        </authorList>
    </citation>
    <scope>NUCLEOTIDE SEQUENCE [LARGE SCALE GENOMIC DNA]</scope>
    <source>
        <strain evidence="3">As9502</strain>
        <tissue evidence="3">Leaf</tissue>
    </source>
</reference>
<dbReference type="Pfam" id="PF13456">
    <property type="entry name" value="RVT_3"/>
    <property type="match status" value="1"/>
</dbReference>
<dbReference type="PANTHER" id="PTHR24414:SF70">
    <property type="entry name" value="F-BOX DOMAIN-CONTAINING PROTEIN"/>
    <property type="match status" value="1"/>
</dbReference>
<dbReference type="InterPro" id="IPR050354">
    <property type="entry name" value="F-box/kelch-repeat_ARATH"/>
</dbReference>
<dbReference type="InterPro" id="IPR000477">
    <property type="entry name" value="RT_dom"/>
</dbReference>
<gene>
    <name evidence="3" type="ORF">ISN44_As10g005960</name>
</gene>
<dbReference type="Pfam" id="PF00078">
    <property type="entry name" value="RVT_1"/>
    <property type="match status" value="1"/>
</dbReference>
<evidence type="ECO:0000313" key="3">
    <source>
        <dbReference type="EMBL" id="KAG7563829.1"/>
    </source>
</evidence>
<dbReference type="Pfam" id="PF03372">
    <property type="entry name" value="Exo_endo_phos"/>
    <property type="match status" value="1"/>
</dbReference>
<dbReference type="CDD" id="cd01650">
    <property type="entry name" value="RT_nLTR_like"/>
    <property type="match status" value="1"/>
</dbReference>
<sequence>MNTAFWNCRGLKGSLVVRRLKGIKATYFPDILFLLETKNPDDVVRDTAAQLGYDNVRCVSPLGIGGGLALFWKKTISVCFYDVDERIIDCKISNKDVSFYFSCVYGHPIRKLRHILWERLERISLDRKGPWLMCGDFNEVLHKHEKKGGRPRENWSLVDFRNMVKTCKVSDLPFKASEVIYMEMIESDHRPAIIKIRRTTEQGLHSFRFDTRLCKNPAFEGVVKQSWNTCWGLNPTLQERIRNCRRELSAWKRNNNTNSAIRIKELTQVLDIAHTDGSTTQEQIHSLQKEFLGAYREEEIFWQLKSRNLLLNAGDLNTRFFHATTKNTIARNRLTSIHDGNGSVLYGNRDIAKEAIRYPSELFSSNHPPMTNSALRNIKPVVTEEMNQSLLEDVTEDEIRRAVFSIGATKAPGPDGFNASFFQNYWEVVGKDIVEAVKSFFANGKMQKDWNHTNICLIPKNQRPTTMKDFRPISLCNVVYKIISKILVKRLKGILSSIVSDNQAAFIPGRYIMDNILIAHEVFHSLRVRKRCANSYMAVKTVISKAYDRIEWGFLEEILKKKGFAPRWTNWIMECVRSVSFSVLINGSPYVHFEPTRGIRQGDPLSPSLFILCADVLSSLLTQASRDGEIKAGKETLIKAVAYAMPVYSMNCFQLPKELCSDIDSMIARFWWGSTPEKRNTSWVAWKKMVTPKNSGGLGFRDLHLFNKALLANQVWKIIQRPHYLLYRMLKARYFRDSDFFSASRGAQPSYGWNSLRFGRESLQTGVQRIIGNGRTTRITEPWLPTTPPRPPKLEPLKPPLSTNPDIATNIWKLKITPKLKHFLWRFASRAIGIAENLRRRNMNVNPYCSRWCTKIETSDHALFVCPLVKPIWRAAGIPTHYLWDPDKSMEEKVRYILALHNDMNIELVTRFLPFWIMWRVWKSRNDIVFKRKAIDAQETVRLAIADTKEWLDNTNVGEEHVTVLQQNRARMETWRRPLAGWVKCNYDVSHYDGEGVSGIGWIIRNSQGICLDCGMGKFQGRATIEEAECSALIWAIQCAWGLGYRVVEFEGDNKHVNHLINSMEYNQRLRHYLETIGQWRNMFTSSKFTRVRRAGPRPSGTARNGHLIREPTRKSTDKTRKNLQSAWLVREARYFMGIKNDVQARLAVGYLLGQSPRAIGPLDTSNFMRTFVRERLGNDVNAANPPPKFKTLANAKSTLSPTSLPLPDEMIVNCFTYVPRCDYPSLSLVSKTFYRLIASTELNIVRSLLQRTKNVLFVALRFNHEENPIWYTLNPKPYKNESNSYDYKLVPFLSCPSLPCWGSSVIVIGHEIYVLGGCINGELTSNVFVIDCLHNTFRFLPSMRVPRGCAAFGIVDGKIYVIGGYNKADSLDNWVEVFDLEKQTWESFSGLCNEELYKITLKSVVMNEKICIMDRGNGVIYDPKKGVWERDFLLDTFWEVGSCVIDNMLYTFGFDCQKSVYRIRVYDPRVRVWSFVKGVENIPMMLKTQGSRMANHGGDLTILLNLDKSGGTEIWCIQVALERRGEHREIWGKVLWSNLVLTLKSSSTIVQCLDVTI</sequence>
<dbReference type="Proteomes" id="UP000694251">
    <property type="component" value="Chromosome 10"/>
</dbReference>
<dbReference type="InterPro" id="IPR002156">
    <property type="entry name" value="RNaseH_domain"/>
</dbReference>
<dbReference type="InterPro" id="IPR001810">
    <property type="entry name" value="F-box_dom"/>
</dbReference>
<dbReference type="CDD" id="cd22152">
    <property type="entry name" value="F-box_AtAFR-like"/>
    <property type="match status" value="1"/>
</dbReference>
<dbReference type="InterPro" id="IPR044730">
    <property type="entry name" value="RNase_H-like_dom_plant"/>
</dbReference>
<dbReference type="OrthoDB" id="1110547at2759"/>
<comment type="caution">
    <text evidence="3">The sequence shown here is derived from an EMBL/GenBank/DDBJ whole genome shotgun (WGS) entry which is preliminary data.</text>
</comment>
<dbReference type="Pfam" id="PF13966">
    <property type="entry name" value="zf-RVT"/>
    <property type="match status" value="1"/>
</dbReference>
<feature type="compositionally biased region" description="Basic and acidic residues" evidence="1">
    <location>
        <begin position="1108"/>
        <end position="1120"/>
    </location>
</feature>
<evidence type="ECO:0000313" key="4">
    <source>
        <dbReference type="Proteomes" id="UP000694251"/>
    </source>
</evidence>
<dbReference type="InterPro" id="IPR005135">
    <property type="entry name" value="Endo/exonuclease/phosphatase"/>
</dbReference>